<sequence>MPNPGAFKGARKDFLMSQKQTYATAVAEDNIKETVMSIQRRFFKRFPLDKPVTYEPTAEELALVDDDVADAETVPIGPLSESDRELSETRRQLAEFRKGQIARWLAYQYARDNGKQKKADVSLLDILRQLTGKEACRPRMKTPANVWRKTQRDAIDREYERQAALARLRGQPVKSSNKVADRDRIAREMYAALPKSEQERWKKVAKEEHEAAMEMYDGDNELSTDPADRQRAIQSIVEVMQPILDLLCEATGWKATLLVGGPEPAKDGLLNVIRKPTETYQYSLGGNSGGSEAEFWRLRANLPRKNVEPVPSVQTTLFVLENSSSSQYVDASITEPASAAPGPSQQTSNPPQTALQPSVPTEVRSMPPVPPTMSTSTSNSNPFPFDLPENMSTHGSPVPSPVTSRCGTPVQDFTDRTPNVVQPLSGTQEIAPRSIVHATDSLAATSADASALPHREQMLVPSTGKKSKKKGKKAGKATTSTAEATRTREKRKATAPLPDAPTAPAPPPRKRVKHSFYYEDARGNRVNKWGIRVDNNGNPLPLIDEPDGADEVQPQ</sequence>
<comment type="caution">
    <text evidence="1">The sequence shown here is derived from an EMBL/GenBank/DDBJ whole genome shotgun (WGS) entry which is preliminary data.</text>
</comment>
<proteinExistence type="predicted"/>
<organism evidence="1 2">
    <name type="scientific">Psilocybe cubensis</name>
    <name type="common">Psychedelic mushroom</name>
    <name type="synonym">Stropharia cubensis</name>
    <dbReference type="NCBI Taxonomy" id="181762"/>
    <lineage>
        <taxon>Eukaryota</taxon>
        <taxon>Fungi</taxon>
        <taxon>Dikarya</taxon>
        <taxon>Basidiomycota</taxon>
        <taxon>Agaricomycotina</taxon>
        <taxon>Agaricomycetes</taxon>
        <taxon>Agaricomycetidae</taxon>
        <taxon>Agaricales</taxon>
        <taxon>Agaricineae</taxon>
        <taxon>Strophariaceae</taxon>
        <taxon>Psilocybe</taxon>
    </lineage>
</organism>
<dbReference type="Proteomes" id="UP000664032">
    <property type="component" value="Unassembled WGS sequence"/>
</dbReference>
<protein>
    <submittedName>
        <fullName evidence="1">Uncharacterized protein</fullName>
    </submittedName>
</protein>
<dbReference type="EMBL" id="JAFIQS020000012">
    <property type="protein sequence ID" value="KAH9475489.1"/>
    <property type="molecule type" value="Genomic_DNA"/>
</dbReference>
<reference evidence="1" key="1">
    <citation type="submission" date="2021-10" db="EMBL/GenBank/DDBJ databases">
        <title>Psilocybe cubensis genome.</title>
        <authorList>
            <person name="Mckernan K.J."/>
            <person name="Crawford S."/>
            <person name="Trippe A."/>
            <person name="Kane L.T."/>
            <person name="Mclaughlin S."/>
        </authorList>
    </citation>
    <scope>NUCLEOTIDE SEQUENCE</scope>
    <source>
        <strain evidence="1">MGC-MH-2018</strain>
    </source>
</reference>
<gene>
    <name evidence="1" type="ORF">JR316_0012600</name>
</gene>
<evidence type="ECO:0000313" key="1">
    <source>
        <dbReference type="EMBL" id="KAH9475489.1"/>
    </source>
</evidence>
<name>A0ACB8GKA0_PSICU</name>
<keyword evidence="2" id="KW-1185">Reference proteome</keyword>
<evidence type="ECO:0000313" key="2">
    <source>
        <dbReference type="Proteomes" id="UP000664032"/>
    </source>
</evidence>
<accession>A0ACB8GKA0</accession>